<dbReference type="EMBL" id="CP002786">
    <property type="protein sequence ID" value="AEF39968.1"/>
    <property type="molecule type" value="Genomic_DNA"/>
</dbReference>
<evidence type="ECO:0000313" key="1">
    <source>
        <dbReference type="EMBL" id="AEF39968.1"/>
    </source>
</evidence>
<evidence type="ECO:0000313" key="2">
    <source>
        <dbReference type="Proteomes" id="UP000009235"/>
    </source>
</evidence>
<dbReference type="OrthoDB" id="4373027at2"/>
<dbReference type="HOGENOM" id="CLU_1802038_0_0_11"/>
<accession>F6EI19</accession>
<dbReference type="RefSeq" id="WP_013806317.1">
    <property type="nucleotide sequence ID" value="NC_015564.1"/>
</dbReference>
<keyword evidence="2" id="KW-1185">Reference proteome</keyword>
<dbReference type="Proteomes" id="UP000009235">
    <property type="component" value="Chromosome"/>
</dbReference>
<gene>
    <name evidence="1" type="ordered locus">AS9A_1516</name>
</gene>
<reference evidence="1 2" key="1">
    <citation type="journal article" date="2011" name="J. Bacteriol.">
        <title>Complete genome sequence of Amycolicicoccus subflavus DQS3-9A1T, an actinomycete isolated from crude oil-polluted soil.</title>
        <authorList>
            <person name="Cai M."/>
            <person name="Chen W.M."/>
            <person name="Nie Y."/>
            <person name="Chi C.Q."/>
            <person name="Wang Y.N."/>
            <person name="Tang Y.Q."/>
            <person name="Li G.Y."/>
            <person name="Wu X.L."/>
        </authorList>
    </citation>
    <scope>NUCLEOTIDE SEQUENCE [LARGE SCALE GENOMIC DNA]</scope>
    <source>
        <strain evidence="2">DSM 45089 / DQS3-9A1</strain>
    </source>
</reference>
<dbReference type="AlphaFoldDB" id="F6EI19"/>
<organism evidence="1 2">
    <name type="scientific">Hoyosella subflava (strain DSM 45089 / JCM 17490 / NBRC 109087 / DQS3-9A1)</name>
    <name type="common">Amycolicicoccus subflavus</name>
    <dbReference type="NCBI Taxonomy" id="443218"/>
    <lineage>
        <taxon>Bacteria</taxon>
        <taxon>Bacillati</taxon>
        <taxon>Actinomycetota</taxon>
        <taxon>Actinomycetes</taxon>
        <taxon>Mycobacteriales</taxon>
        <taxon>Hoyosellaceae</taxon>
        <taxon>Hoyosella</taxon>
    </lineage>
</organism>
<dbReference type="STRING" id="443218.AS9A_1516"/>
<dbReference type="KEGG" id="asd:AS9A_1516"/>
<proteinExistence type="predicted"/>
<protein>
    <submittedName>
        <fullName evidence="1">Uncharacterized protein</fullName>
    </submittedName>
</protein>
<sequence length="143" mass="15378">MTSSPRHSSNDLTEIPVLTDDDLHSRVDTIVGPAVVPQLWLLFFTPLGYQLPVVIPVQDPPTGLPRAEQCTAMVTAMKGAIWETGEDAAAVFVIERPDQTVITDLDQIWARRLLAAAAAADLPVRGVFISLSTGVRPLPLTPG</sequence>
<name>F6EI19_HOYSD</name>